<reference evidence="4" key="1">
    <citation type="submission" date="2018-06" db="EMBL/GenBank/DDBJ databases">
        <authorList>
            <person name="Zhirakovskaya E."/>
        </authorList>
    </citation>
    <scope>NUCLEOTIDE SEQUENCE</scope>
</reference>
<dbReference type="Pfam" id="PF00293">
    <property type="entry name" value="NUDIX"/>
    <property type="match status" value="1"/>
</dbReference>
<evidence type="ECO:0000259" key="3">
    <source>
        <dbReference type="PROSITE" id="PS51462"/>
    </source>
</evidence>
<dbReference type="Gene3D" id="3.90.79.10">
    <property type="entry name" value="Nucleoside Triphosphate Pyrophosphohydrolase"/>
    <property type="match status" value="1"/>
</dbReference>
<dbReference type="InterPro" id="IPR000086">
    <property type="entry name" value="NUDIX_hydrolase_dom"/>
</dbReference>
<dbReference type="AlphaFoldDB" id="A0A3B0WR23"/>
<proteinExistence type="predicted"/>
<evidence type="ECO:0000256" key="1">
    <source>
        <dbReference type="ARBA" id="ARBA00001946"/>
    </source>
</evidence>
<keyword evidence="2" id="KW-0378">Hydrolase</keyword>
<dbReference type="SUPFAM" id="SSF55811">
    <property type="entry name" value="Nudix"/>
    <property type="match status" value="1"/>
</dbReference>
<comment type="cofactor">
    <cofactor evidence="1">
        <name>Mg(2+)</name>
        <dbReference type="ChEBI" id="CHEBI:18420"/>
    </cofactor>
</comment>
<dbReference type="PANTHER" id="PTHR43046:SF14">
    <property type="entry name" value="MUTT_NUDIX FAMILY PROTEIN"/>
    <property type="match status" value="1"/>
</dbReference>
<gene>
    <name evidence="4" type="ORF">MNBD_GAMMA02-1257</name>
</gene>
<organism evidence="4">
    <name type="scientific">hydrothermal vent metagenome</name>
    <dbReference type="NCBI Taxonomy" id="652676"/>
    <lineage>
        <taxon>unclassified sequences</taxon>
        <taxon>metagenomes</taxon>
        <taxon>ecological metagenomes</taxon>
    </lineage>
</organism>
<evidence type="ECO:0000256" key="2">
    <source>
        <dbReference type="ARBA" id="ARBA00022801"/>
    </source>
</evidence>
<evidence type="ECO:0000313" key="4">
    <source>
        <dbReference type="EMBL" id="VAW46706.1"/>
    </source>
</evidence>
<dbReference type="EMBL" id="UOFA01000302">
    <property type="protein sequence ID" value="VAW46706.1"/>
    <property type="molecule type" value="Genomic_DNA"/>
</dbReference>
<dbReference type="CDD" id="cd03674">
    <property type="entry name" value="NUDIX_Hydrolase"/>
    <property type="match status" value="1"/>
</dbReference>
<dbReference type="PANTHER" id="PTHR43046">
    <property type="entry name" value="GDP-MANNOSE MANNOSYL HYDROLASE"/>
    <property type="match status" value="1"/>
</dbReference>
<feature type="domain" description="Nudix hydrolase" evidence="3">
    <location>
        <begin position="51"/>
        <end position="181"/>
    </location>
</feature>
<dbReference type="PROSITE" id="PS51462">
    <property type="entry name" value="NUDIX"/>
    <property type="match status" value="1"/>
</dbReference>
<sequence>MNNSLIRTKIYKEIESIKPFDEIEITDKSRTLEWIKEGAKIFRTKAPNIPPKHLVVYFVLIDTDSVLLVNHIAAQLWLPPGGHVEPNEHPLLSVRRECLEELNIEAEFLVEEPVLITDTETVGTTVKHTDVCLWYLLKGSKKQHLDYDQKEFIEVKWFKVDKLPLENCNPNLERLILKLKNNGLLKLQKQDNQQL</sequence>
<protein>
    <recommendedName>
        <fullName evidence="3">Nudix hydrolase domain-containing protein</fullName>
    </recommendedName>
</protein>
<dbReference type="GO" id="GO:0016787">
    <property type="term" value="F:hydrolase activity"/>
    <property type="evidence" value="ECO:0007669"/>
    <property type="project" value="UniProtKB-KW"/>
</dbReference>
<name>A0A3B0WR23_9ZZZZ</name>
<accession>A0A3B0WR23</accession>
<dbReference type="InterPro" id="IPR015797">
    <property type="entry name" value="NUDIX_hydrolase-like_dom_sf"/>
</dbReference>